<sequence length="140" mass="15840">MQIGRESPKSPGRTETCNAFRSLRGRRRPSPSEAEPNVYGRKRIDYKGNQPSTGTDGLGGDQGLELEAAEELESDLFTGRRTQWFYCLSSSSHRQFVWQSSPYFILGLSSRLHTPPLKISTSTHFSTSLLRFDFTVFTSR</sequence>
<accession>A0ABN7AMX5</accession>
<keyword evidence="3" id="KW-1185">Reference proteome</keyword>
<reference evidence="2 3" key="1">
    <citation type="submission" date="2023-09" db="EMBL/GenBank/DDBJ databases">
        <title>Nesidiocoris tenuis whole genome shotgun sequence.</title>
        <authorList>
            <person name="Shibata T."/>
            <person name="Shimoda M."/>
            <person name="Kobayashi T."/>
            <person name="Uehara T."/>
        </authorList>
    </citation>
    <scope>NUCLEOTIDE SEQUENCE [LARGE SCALE GENOMIC DNA]</scope>
    <source>
        <strain evidence="2 3">Japan</strain>
    </source>
</reference>
<feature type="region of interest" description="Disordered" evidence="1">
    <location>
        <begin position="1"/>
        <end position="62"/>
    </location>
</feature>
<evidence type="ECO:0000313" key="3">
    <source>
        <dbReference type="Proteomes" id="UP001307889"/>
    </source>
</evidence>
<gene>
    <name evidence="2" type="ORF">NTJ_05403</name>
</gene>
<protein>
    <submittedName>
        <fullName evidence="2">Uncharacterized protein</fullName>
    </submittedName>
</protein>
<evidence type="ECO:0000313" key="2">
    <source>
        <dbReference type="EMBL" id="BES92594.1"/>
    </source>
</evidence>
<dbReference type="EMBL" id="AP028911">
    <property type="protein sequence ID" value="BES92594.1"/>
    <property type="molecule type" value="Genomic_DNA"/>
</dbReference>
<proteinExistence type="predicted"/>
<organism evidence="2 3">
    <name type="scientific">Nesidiocoris tenuis</name>
    <dbReference type="NCBI Taxonomy" id="355587"/>
    <lineage>
        <taxon>Eukaryota</taxon>
        <taxon>Metazoa</taxon>
        <taxon>Ecdysozoa</taxon>
        <taxon>Arthropoda</taxon>
        <taxon>Hexapoda</taxon>
        <taxon>Insecta</taxon>
        <taxon>Pterygota</taxon>
        <taxon>Neoptera</taxon>
        <taxon>Paraneoptera</taxon>
        <taxon>Hemiptera</taxon>
        <taxon>Heteroptera</taxon>
        <taxon>Panheteroptera</taxon>
        <taxon>Cimicomorpha</taxon>
        <taxon>Miridae</taxon>
        <taxon>Dicyphina</taxon>
        <taxon>Nesidiocoris</taxon>
    </lineage>
</organism>
<evidence type="ECO:0000256" key="1">
    <source>
        <dbReference type="SAM" id="MobiDB-lite"/>
    </source>
</evidence>
<dbReference type="Proteomes" id="UP001307889">
    <property type="component" value="Chromosome 3"/>
</dbReference>
<name>A0ABN7AMX5_9HEMI</name>